<sequence>MGRRLGLGAAAVALALPVAGCGGAGGDPADTTLRLWVMEGTSPEAGPWFEELRAVFRERTGAGLEYQLVPWDQAHDKLTTAAAGDALPDVSEIGTTWVPEFAAAAIVADVTEEVAATGLDGDLLAGVREAGTLDGRLHGMPWYAGVRALYYRADVFAEHGLEPPATWDELVAVGKELREQEPEMIPYPVPGASEHSFYPYLWGAGGEVAVVESGGWRSALNSPEAIEGIGWFTGLATEHGLSVAAADTWTEADTLQSFRDGRAAMVLNGSWAVGNLLREDASWADRLGVVPVPGQEGGISPSFAGGSLVSVIEGTDHPELAWSLVELMTTGEFADRWTRDSGFFPARQSLLAGYAASDDPHVAPFARQLADAGKHLPVSERFGEVQAEQVVQRMLLSVLSGDRDVEAAAAEATEAMDRILRD</sequence>
<gene>
    <name evidence="2" type="ORF">HCJ92_23645</name>
</gene>
<accession>A0ABX1AUR7</accession>
<dbReference type="InterPro" id="IPR050490">
    <property type="entry name" value="Bact_solute-bd_prot1"/>
</dbReference>
<evidence type="ECO:0000313" key="2">
    <source>
        <dbReference type="EMBL" id="NJP69193.1"/>
    </source>
</evidence>
<dbReference type="RefSeq" id="WP_167935654.1">
    <property type="nucleotide sequence ID" value="NZ_JAAVJB010000404.1"/>
</dbReference>
<proteinExistence type="predicted"/>
<name>A0ABX1AUR7_9ACTN</name>
<reference evidence="2 3" key="1">
    <citation type="submission" date="2020-03" db="EMBL/GenBank/DDBJ databases">
        <title>Draft genome of Streptomyces sp. ventii, isolated from the Axial Seamount in the Pacific Ocean, and resequencing of the two type strains Streptomyces lonarensis strain NCL 716 and Streptomyces bohaiensis strain 11A07.</title>
        <authorList>
            <person name="Loughran R.M."/>
            <person name="Pfannmuller K.M."/>
            <person name="Wasson B.J."/>
            <person name="Deadmond M.C."/>
            <person name="Paddock B.E."/>
            <person name="Koyack M.J."/>
            <person name="Gallegos D.A."/>
            <person name="Mitchell E.A."/>
            <person name="Ushijima B."/>
            <person name="Saw J.H."/>
            <person name="Mcphail K.L."/>
            <person name="Videau P."/>
        </authorList>
    </citation>
    <scope>NUCLEOTIDE SEQUENCE [LARGE SCALE GENOMIC DNA]</scope>
    <source>
        <strain evidence="3">5675061</strain>
    </source>
</reference>
<organism evidence="2 3">
    <name type="scientific">Streptomyces spiramenti</name>
    <dbReference type="NCBI Taxonomy" id="2720606"/>
    <lineage>
        <taxon>Bacteria</taxon>
        <taxon>Bacillati</taxon>
        <taxon>Actinomycetota</taxon>
        <taxon>Actinomycetes</taxon>
        <taxon>Kitasatosporales</taxon>
        <taxon>Streptomycetaceae</taxon>
        <taxon>Streptomyces</taxon>
    </lineage>
</organism>
<feature type="signal peptide" evidence="1">
    <location>
        <begin position="1"/>
        <end position="24"/>
    </location>
</feature>
<keyword evidence="3" id="KW-1185">Reference proteome</keyword>
<evidence type="ECO:0000313" key="3">
    <source>
        <dbReference type="Proteomes" id="UP000746503"/>
    </source>
</evidence>
<feature type="chain" id="PRO_5045853887" evidence="1">
    <location>
        <begin position="25"/>
        <end position="422"/>
    </location>
</feature>
<dbReference type="Gene3D" id="3.40.190.10">
    <property type="entry name" value="Periplasmic binding protein-like II"/>
    <property type="match status" value="2"/>
</dbReference>
<dbReference type="InterPro" id="IPR006059">
    <property type="entry name" value="SBP"/>
</dbReference>
<dbReference type="Proteomes" id="UP000746503">
    <property type="component" value="Unassembled WGS sequence"/>
</dbReference>
<dbReference type="SUPFAM" id="SSF53850">
    <property type="entry name" value="Periplasmic binding protein-like II"/>
    <property type="match status" value="1"/>
</dbReference>
<dbReference type="PANTHER" id="PTHR43649">
    <property type="entry name" value="ARABINOSE-BINDING PROTEIN-RELATED"/>
    <property type="match status" value="1"/>
</dbReference>
<keyword evidence="1" id="KW-0732">Signal</keyword>
<evidence type="ECO:0000256" key="1">
    <source>
        <dbReference type="SAM" id="SignalP"/>
    </source>
</evidence>
<protein>
    <submittedName>
        <fullName evidence="2">Extracellular solute-binding protein</fullName>
    </submittedName>
</protein>
<comment type="caution">
    <text evidence="2">The sequence shown here is derived from an EMBL/GenBank/DDBJ whole genome shotgun (WGS) entry which is preliminary data.</text>
</comment>
<dbReference type="EMBL" id="JAAVJB010000404">
    <property type="protein sequence ID" value="NJP69193.1"/>
    <property type="molecule type" value="Genomic_DNA"/>
</dbReference>
<dbReference type="Pfam" id="PF13416">
    <property type="entry name" value="SBP_bac_8"/>
    <property type="match status" value="1"/>
</dbReference>
<dbReference type="PANTHER" id="PTHR43649:SF12">
    <property type="entry name" value="DIACETYLCHITOBIOSE BINDING PROTEIN DASA"/>
    <property type="match status" value="1"/>
</dbReference>